<dbReference type="Proteomes" id="UP000775547">
    <property type="component" value="Unassembled WGS sequence"/>
</dbReference>
<dbReference type="EMBL" id="JABCKV010000314">
    <property type="protein sequence ID" value="KAG5641423.1"/>
    <property type="molecule type" value="Genomic_DNA"/>
</dbReference>
<evidence type="ECO:0000313" key="1">
    <source>
        <dbReference type="EMBL" id="KAG5641423.1"/>
    </source>
</evidence>
<gene>
    <name evidence="1" type="ORF">DXG03_005249</name>
</gene>
<evidence type="ECO:0000313" key="2">
    <source>
        <dbReference type="Proteomes" id="UP000775547"/>
    </source>
</evidence>
<sequence>MRGVAEFQLGGQRLMRVPKQETMGDSLRRVPTGPAQAAASNALSVSYKARGENVGNAQYRRYPTSPALQYSAPHKPLLVPHPANQPTIMMSDLFASIETLLIMDEATSPSVDRDVEVDQAFDFEAELPPRDEEQRGSGTGNPLAFCVIA</sequence>
<reference evidence="1" key="1">
    <citation type="submission" date="2020-07" db="EMBL/GenBank/DDBJ databases">
        <authorList>
            <person name="Nieuwenhuis M."/>
            <person name="Van De Peppel L.J.J."/>
        </authorList>
    </citation>
    <scope>NUCLEOTIDE SEQUENCE</scope>
    <source>
        <strain evidence="1">AP01</strain>
        <tissue evidence="1">Mycelium</tissue>
    </source>
</reference>
<comment type="caution">
    <text evidence="1">The sequence shown here is derived from an EMBL/GenBank/DDBJ whole genome shotgun (WGS) entry which is preliminary data.</text>
</comment>
<proteinExistence type="predicted"/>
<organism evidence="1 2">
    <name type="scientific">Asterophora parasitica</name>
    <dbReference type="NCBI Taxonomy" id="117018"/>
    <lineage>
        <taxon>Eukaryota</taxon>
        <taxon>Fungi</taxon>
        <taxon>Dikarya</taxon>
        <taxon>Basidiomycota</taxon>
        <taxon>Agaricomycotina</taxon>
        <taxon>Agaricomycetes</taxon>
        <taxon>Agaricomycetidae</taxon>
        <taxon>Agaricales</taxon>
        <taxon>Tricholomatineae</taxon>
        <taxon>Lyophyllaceae</taxon>
        <taxon>Asterophora</taxon>
    </lineage>
</organism>
<reference evidence="1" key="2">
    <citation type="submission" date="2021-10" db="EMBL/GenBank/DDBJ databases">
        <title>Phylogenomics reveals ancestral predisposition of the termite-cultivated fungus Termitomyces towards a domesticated lifestyle.</title>
        <authorList>
            <person name="Auxier B."/>
            <person name="Grum-Grzhimaylo A."/>
            <person name="Cardenas M.E."/>
            <person name="Lodge J.D."/>
            <person name="Laessoe T."/>
            <person name="Pedersen O."/>
            <person name="Smith M.E."/>
            <person name="Kuyper T.W."/>
            <person name="Franco-Molano E.A."/>
            <person name="Baroni T.J."/>
            <person name="Aanen D.K."/>
        </authorList>
    </citation>
    <scope>NUCLEOTIDE SEQUENCE</scope>
    <source>
        <strain evidence="1">AP01</strain>
        <tissue evidence="1">Mycelium</tissue>
    </source>
</reference>
<protein>
    <submittedName>
        <fullName evidence="1">Uncharacterized protein</fullName>
    </submittedName>
</protein>
<accession>A0A9P7G0H9</accession>
<keyword evidence="2" id="KW-1185">Reference proteome</keyword>
<dbReference type="AlphaFoldDB" id="A0A9P7G0H9"/>
<name>A0A9P7G0H9_9AGAR</name>